<accession>A0A4R6AW95</accession>
<feature type="signal peptide" evidence="1">
    <location>
        <begin position="1"/>
        <end position="21"/>
    </location>
</feature>
<gene>
    <name evidence="2" type="ORF">E2L05_09755</name>
</gene>
<protein>
    <submittedName>
        <fullName evidence="2">Uncharacterized protein</fullName>
    </submittedName>
</protein>
<reference evidence="2 3" key="1">
    <citation type="submission" date="2019-03" db="EMBL/GenBank/DDBJ databases">
        <title>Rhodobacteraceae bacterium SM1902, a new member of the family Rhodobacteraceae isolated from Yantai.</title>
        <authorList>
            <person name="Sun Y."/>
        </authorList>
    </citation>
    <scope>NUCLEOTIDE SEQUENCE [LARGE SCALE GENOMIC DNA]</scope>
    <source>
        <strain evidence="2 3">SM1902</strain>
    </source>
</reference>
<dbReference type="OrthoDB" id="561052at2"/>
<feature type="chain" id="PRO_5020446157" evidence="1">
    <location>
        <begin position="22"/>
        <end position="118"/>
    </location>
</feature>
<keyword evidence="3" id="KW-1185">Reference proteome</keyword>
<proteinExistence type="predicted"/>
<dbReference type="RefSeq" id="WP_133342724.1">
    <property type="nucleotide sequence ID" value="NZ_SMZO01000018.1"/>
</dbReference>
<sequence>MTLRILGVVLALAVTAGTASANCLGTGAFQTCSDSYGSTYTVNRLGNTTQMQGYNAQTGSSWSQQSTTMGNTTQHFGTTNGQNWNMQQTVTPYGQTYSGTNSQGGSFFKTCDSFGNCY</sequence>
<evidence type="ECO:0000256" key="1">
    <source>
        <dbReference type="SAM" id="SignalP"/>
    </source>
</evidence>
<evidence type="ECO:0000313" key="3">
    <source>
        <dbReference type="Proteomes" id="UP000294562"/>
    </source>
</evidence>
<name>A0A4R6AW95_9RHOB</name>
<evidence type="ECO:0000313" key="2">
    <source>
        <dbReference type="EMBL" id="TDL88022.1"/>
    </source>
</evidence>
<organism evidence="2 3">
    <name type="scientific">Meridianimarinicoccus aquatilis</name>
    <dbReference type="NCBI Taxonomy" id="2552766"/>
    <lineage>
        <taxon>Bacteria</taxon>
        <taxon>Pseudomonadati</taxon>
        <taxon>Pseudomonadota</taxon>
        <taxon>Alphaproteobacteria</taxon>
        <taxon>Rhodobacterales</taxon>
        <taxon>Paracoccaceae</taxon>
        <taxon>Meridianimarinicoccus</taxon>
    </lineage>
</organism>
<dbReference type="Proteomes" id="UP000294562">
    <property type="component" value="Unassembled WGS sequence"/>
</dbReference>
<dbReference type="AlphaFoldDB" id="A0A4R6AW95"/>
<comment type="caution">
    <text evidence="2">The sequence shown here is derived from an EMBL/GenBank/DDBJ whole genome shotgun (WGS) entry which is preliminary data.</text>
</comment>
<keyword evidence="1" id="KW-0732">Signal</keyword>
<dbReference type="EMBL" id="SMZO01000018">
    <property type="protein sequence ID" value="TDL88022.1"/>
    <property type="molecule type" value="Genomic_DNA"/>
</dbReference>